<sequence>MKISPMVKIIVGFLIFMGGLQYRTGVQLFDYIILAIAIVGFAIGSSGARDLRRQSNPEYKE</sequence>
<organism evidence="2 3">
    <name type="scientific">Desulfobacula phenolica</name>
    <dbReference type="NCBI Taxonomy" id="90732"/>
    <lineage>
        <taxon>Bacteria</taxon>
        <taxon>Pseudomonadati</taxon>
        <taxon>Thermodesulfobacteriota</taxon>
        <taxon>Desulfobacteria</taxon>
        <taxon>Desulfobacterales</taxon>
        <taxon>Desulfobacteraceae</taxon>
        <taxon>Desulfobacula</taxon>
    </lineage>
</organism>
<evidence type="ECO:0000313" key="2">
    <source>
        <dbReference type="EMBL" id="SDU66522.1"/>
    </source>
</evidence>
<name>A0A1H2KD43_9BACT</name>
<evidence type="ECO:0000256" key="1">
    <source>
        <dbReference type="SAM" id="Phobius"/>
    </source>
</evidence>
<dbReference type="AlphaFoldDB" id="A0A1H2KD43"/>
<keyword evidence="1" id="KW-1133">Transmembrane helix</keyword>
<protein>
    <submittedName>
        <fullName evidence="2">Uncharacterized protein</fullName>
    </submittedName>
</protein>
<dbReference type="RefSeq" id="WP_092238716.1">
    <property type="nucleotide sequence ID" value="NZ_FNLL01000032.1"/>
</dbReference>
<feature type="transmembrane region" description="Helical" evidence="1">
    <location>
        <begin position="28"/>
        <end position="48"/>
    </location>
</feature>
<feature type="transmembrane region" description="Helical" evidence="1">
    <location>
        <begin position="5"/>
        <end position="22"/>
    </location>
</feature>
<reference evidence="3" key="1">
    <citation type="submission" date="2016-10" db="EMBL/GenBank/DDBJ databases">
        <authorList>
            <person name="Varghese N."/>
            <person name="Submissions S."/>
        </authorList>
    </citation>
    <scope>NUCLEOTIDE SEQUENCE [LARGE SCALE GENOMIC DNA]</scope>
    <source>
        <strain evidence="3">DSM 3384</strain>
    </source>
</reference>
<proteinExistence type="predicted"/>
<evidence type="ECO:0000313" key="3">
    <source>
        <dbReference type="Proteomes" id="UP000199608"/>
    </source>
</evidence>
<gene>
    <name evidence="2" type="ORF">SAMN04487931_1329</name>
</gene>
<keyword evidence="3" id="KW-1185">Reference proteome</keyword>
<dbReference type="EMBL" id="FNLL01000032">
    <property type="protein sequence ID" value="SDU66522.1"/>
    <property type="molecule type" value="Genomic_DNA"/>
</dbReference>
<keyword evidence="1" id="KW-0472">Membrane</keyword>
<dbReference type="Proteomes" id="UP000199608">
    <property type="component" value="Unassembled WGS sequence"/>
</dbReference>
<keyword evidence="1" id="KW-0812">Transmembrane</keyword>
<accession>A0A1H2KD43</accession>